<evidence type="ECO:0000256" key="1">
    <source>
        <dbReference type="ARBA" id="ARBA00004162"/>
    </source>
</evidence>
<evidence type="ECO:0000313" key="9">
    <source>
        <dbReference type="EMBL" id="ROT46955.1"/>
    </source>
</evidence>
<evidence type="ECO:0000256" key="7">
    <source>
        <dbReference type="RuleBase" id="RU003879"/>
    </source>
</evidence>
<keyword evidence="6 8" id="KW-0472">Membrane</keyword>
<evidence type="ECO:0000313" key="10">
    <source>
        <dbReference type="Proteomes" id="UP000270927"/>
    </source>
</evidence>
<dbReference type="EMBL" id="RARA01000027">
    <property type="protein sequence ID" value="ROT46955.1"/>
    <property type="molecule type" value="Genomic_DNA"/>
</dbReference>
<evidence type="ECO:0000256" key="8">
    <source>
        <dbReference type="SAM" id="Phobius"/>
    </source>
</evidence>
<keyword evidence="5 8" id="KW-1133">Transmembrane helix</keyword>
<dbReference type="RefSeq" id="WP_123663609.1">
    <property type="nucleotide sequence ID" value="NZ_RARA01000027.1"/>
</dbReference>
<dbReference type="GO" id="GO:0022857">
    <property type="term" value="F:transmembrane transporter activity"/>
    <property type="evidence" value="ECO:0007669"/>
    <property type="project" value="InterPro"/>
</dbReference>
<evidence type="ECO:0000256" key="4">
    <source>
        <dbReference type="ARBA" id="ARBA00022692"/>
    </source>
</evidence>
<reference evidence="9 10" key="1">
    <citation type="submission" date="2018-09" db="EMBL/GenBank/DDBJ databases">
        <title>Comparative Genomics of Wolbachia-Cardinium Dual Endosymbiosis in a Plant-Parasitic Nematode.</title>
        <authorList>
            <person name="Brown A.M.V."/>
            <person name="Wasala S.K."/>
            <person name="Howe D.K."/>
            <person name="Peetz A.B."/>
            <person name="Zasada I.A."/>
            <person name="Denver D.R."/>
        </authorList>
    </citation>
    <scope>NUCLEOTIDE SEQUENCE [LARGE SCALE GENOMIC DNA]</scope>
    <source>
        <strain evidence="9 10">Pp_1</strain>
    </source>
</reference>
<dbReference type="GO" id="GO:0005886">
    <property type="term" value="C:plasma membrane"/>
    <property type="evidence" value="ECO:0007669"/>
    <property type="project" value="UniProtKB-SubCell"/>
</dbReference>
<comment type="similarity">
    <text evidence="2 7">Belongs to the ExbD/TolR family.</text>
</comment>
<dbReference type="OrthoDB" id="9793581at2"/>
<keyword evidence="3" id="KW-1003">Cell membrane</keyword>
<comment type="subcellular location">
    <subcellularLocation>
        <location evidence="1">Cell membrane</location>
        <topology evidence="1">Single-pass membrane protein</topology>
    </subcellularLocation>
    <subcellularLocation>
        <location evidence="7">Cell membrane</location>
        <topology evidence="7">Single-pass type II membrane protein</topology>
    </subcellularLocation>
</comment>
<sequence length="130" mass="14268">MKISTQNKIDASFSMASMTDIIFLLLIFMLITANNSPKAIPVDLPLSTNEKTTSGQINVTVTDKLQYYVEKQRVTFDQLPMVLQDKLAKTSSKIVVLNMDNQLSIAQMVKIADIANTLGAAVSIATEQKS</sequence>
<dbReference type="PANTHER" id="PTHR30558">
    <property type="entry name" value="EXBD MEMBRANE COMPONENT OF PMF-DRIVEN MACROMOLECULE IMPORT SYSTEM"/>
    <property type="match status" value="1"/>
</dbReference>
<keyword evidence="4 7" id="KW-0812">Transmembrane</keyword>
<proteinExistence type="inferred from homology"/>
<protein>
    <submittedName>
        <fullName evidence="9">Biopolymer transporter ExbD</fullName>
    </submittedName>
</protein>
<dbReference type="Gene3D" id="3.30.420.270">
    <property type="match status" value="1"/>
</dbReference>
<gene>
    <name evidence="9" type="ORF">EDM02_05255</name>
</gene>
<dbReference type="Proteomes" id="UP000270927">
    <property type="component" value="Unassembled WGS sequence"/>
</dbReference>
<evidence type="ECO:0000256" key="3">
    <source>
        <dbReference type="ARBA" id="ARBA00022475"/>
    </source>
</evidence>
<feature type="transmembrane region" description="Helical" evidence="8">
    <location>
        <begin position="12"/>
        <end position="31"/>
    </location>
</feature>
<evidence type="ECO:0000256" key="5">
    <source>
        <dbReference type="ARBA" id="ARBA00022989"/>
    </source>
</evidence>
<evidence type="ECO:0000256" key="2">
    <source>
        <dbReference type="ARBA" id="ARBA00005811"/>
    </source>
</evidence>
<dbReference type="InterPro" id="IPR003400">
    <property type="entry name" value="ExbD"/>
</dbReference>
<comment type="caution">
    <text evidence="9">The sequence shown here is derived from an EMBL/GenBank/DDBJ whole genome shotgun (WGS) entry which is preliminary data.</text>
</comment>
<name>A0A3N2QAY9_9BACT</name>
<dbReference type="Pfam" id="PF02472">
    <property type="entry name" value="ExbD"/>
    <property type="match status" value="1"/>
</dbReference>
<accession>A0A3N2QAY9</accession>
<keyword evidence="7" id="KW-0813">Transport</keyword>
<evidence type="ECO:0000256" key="6">
    <source>
        <dbReference type="ARBA" id="ARBA00023136"/>
    </source>
</evidence>
<keyword evidence="7" id="KW-0653">Protein transport</keyword>
<dbReference type="AlphaFoldDB" id="A0A3N2QAY9"/>
<organism evidence="9 10">
    <name type="scientific">Candidatus Cardinium hertigii</name>
    <dbReference type="NCBI Taxonomy" id="247481"/>
    <lineage>
        <taxon>Bacteria</taxon>
        <taxon>Pseudomonadati</taxon>
        <taxon>Bacteroidota</taxon>
        <taxon>Cytophagia</taxon>
        <taxon>Cytophagales</taxon>
        <taxon>Amoebophilaceae</taxon>
        <taxon>Candidatus Cardinium</taxon>
    </lineage>
</organism>
<keyword evidence="10" id="KW-1185">Reference proteome</keyword>
<dbReference type="GO" id="GO:0015031">
    <property type="term" value="P:protein transport"/>
    <property type="evidence" value="ECO:0007669"/>
    <property type="project" value="UniProtKB-KW"/>
</dbReference>